<protein>
    <submittedName>
        <fullName evidence="1">Uncharacterized protein</fullName>
    </submittedName>
</protein>
<evidence type="ECO:0000313" key="1">
    <source>
        <dbReference type="EMBL" id="KAI6080137.1"/>
    </source>
</evidence>
<evidence type="ECO:0000313" key="2">
    <source>
        <dbReference type="Proteomes" id="UP001497680"/>
    </source>
</evidence>
<dbReference type="Proteomes" id="UP001497680">
    <property type="component" value="Unassembled WGS sequence"/>
</dbReference>
<name>A0ACC0CIG6_9PEZI</name>
<organism evidence="1 2">
    <name type="scientific">Hypoxylon rubiginosum</name>
    <dbReference type="NCBI Taxonomy" id="110542"/>
    <lineage>
        <taxon>Eukaryota</taxon>
        <taxon>Fungi</taxon>
        <taxon>Dikarya</taxon>
        <taxon>Ascomycota</taxon>
        <taxon>Pezizomycotina</taxon>
        <taxon>Sordariomycetes</taxon>
        <taxon>Xylariomycetidae</taxon>
        <taxon>Xylariales</taxon>
        <taxon>Hypoxylaceae</taxon>
        <taxon>Hypoxylon</taxon>
    </lineage>
</organism>
<reference evidence="1 2" key="1">
    <citation type="journal article" date="2022" name="New Phytol.">
        <title>Ecological generalism drives hyperdiversity of secondary metabolite gene clusters in xylarialean endophytes.</title>
        <authorList>
            <person name="Franco M.E.E."/>
            <person name="Wisecaver J.H."/>
            <person name="Arnold A.E."/>
            <person name="Ju Y.M."/>
            <person name="Slot J.C."/>
            <person name="Ahrendt S."/>
            <person name="Moore L.P."/>
            <person name="Eastman K.E."/>
            <person name="Scott K."/>
            <person name="Konkel Z."/>
            <person name="Mondo S.J."/>
            <person name="Kuo A."/>
            <person name="Hayes R.D."/>
            <person name="Haridas S."/>
            <person name="Andreopoulos B."/>
            <person name="Riley R."/>
            <person name="LaButti K."/>
            <person name="Pangilinan J."/>
            <person name="Lipzen A."/>
            <person name="Amirebrahimi M."/>
            <person name="Yan J."/>
            <person name="Adam C."/>
            <person name="Keymanesh K."/>
            <person name="Ng V."/>
            <person name="Louie K."/>
            <person name="Northen T."/>
            <person name="Drula E."/>
            <person name="Henrissat B."/>
            <person name="Hsieh H.M."/>
            <person name="Youens-Clark K."/>
            <person name="Lutzoni F."/>
            <person name="Miadlikowska J."/>
            <person name="Eastwood D.C."/>
            <person name="Hamelin R.C."/>
            <person name="Grigoriev I.V."/>
            <person name="U'Ren J.M."/>
        </authorList>
    </citation>
    <scope>NUCLEOTIDE SEQUENCE [LARGE SCALE GENOMIC DNA]</scope>
    <source>
        <strain evidence="1 2">ER1909</strain>
    </source>
</reference>
<keyword evidence="2" id="KW-1185">Reference proteome</keyword>
<proteinExistence type="predicted"/>
<accession>A0ACC0CIG6</accession>
<gene>
    <name evidence="1" type="ORF">F4821DRAFT_252202</name>
</gene>
<comment type="caution">
    <text evidence="1">The sequence shown here is derived from an EMBL/GenBank/DDBJ whole genome shotgun (WGS) entry which is preliminary data.</text>
</comment>
<sequence>MTRMDPNEQRLHPVRTSPPSRTWLTTKLALTSLSIFCCIVVLGISIGLAVDPDVQSYVVVWTAPQAGAALLWSIAESATLCALRAPKPTHRGIHPGAHVAVQLLLWLSFGAGLGLTARLLKFAVAFTASDDPDVYPEYNAYYYGENEDNYEYYSDSYIHSMEALVAFLVFLIIIHLFLFARACVETVNIKRDRKTKAAAIIELRQTTRLSNKDKQEEDVEPTMA</sequence>
<dbReference type="EMBL" id="MU394482">
    <property type="protein sequence ID" value="KAI6080137.1"/>
    <property type="molecule type" value="Genomic_DNA"/>
</dbReference>